<dbReference type="SUPFAM" id="SSF52540">
    <property type="entry name" value="P-loop containing nucleoside triphosphate hydrolases"/>
    <property type="match status" value="1"/>
</dbReference>
<comment type="subcellular location">
    <subcellularLocation>
        <location evidence="2">Cytoplasm</location>
    </subcellularLocation>
</comment>
<evidence type="ECO:0000313" key="5">
    <source>
        <dbReference type="Proteomes" id="UP001139516"/>
    </source>
</evidence>
<accession>A0A9X1YCM1</accession>
<keyword evidence="5" id="KW-1185">Reference proteome</keyword>
<dbReference type="InterPro" id="IPR014155">
    <property type="entry name" value="VirB11"/>
</dbReference>
<dbReference type="InterPro" id="IPR050921">
    <property type="entry name" value="T4SS_GSP_E_ATPase"/>
</dbReference>
<dbReference type="AlphaFoldDB" id="A0A9X1YCM1"/>
<dbReference type="InterPro" id="IPR027417">
    <property type="entry name" value="P-loop_NTPase"/>
</dbReference>
<evidence type="ECO:0000313" key="4">
    <source>
        <dbReference type="EMBL" id="MCK8786560.1"/>
    </source>
</evidence>
<dbReference type="NCBIfam" id="TIGR02788">
    <property type="entry name" value="VirB11"/>
    <property type="match status" value="1"/>
</dbReference>
<comment type="function">
    <text evidence="2">Part of the Type IV secretion system.</text>
</comment>
<dbReference type="GO" id="GO:0044097">
    <property type="term" value="P:secretion by the type IV secretion system"/>
    <property type="evidence" value="ECO:0007669"/>
    <property type="project" value="InterPro"/>
</dbReference>
<dbReference type="NCBIfam" id="NF010425">
    <property type="entry name" value="PRK13851.1"/>
    <property type="match status" value="1"/>
</dbReference>
<dbReference type="RefSeq" id="WP_248668675.1">
    <property type="nucleotide sequence ID" value="NZ_JALPRX010000089.1"/>
</dbReference>
<sequence length="347" mass="37279">MNVEAAAQLDFALAPVAPALADPRTEELCVNRPGEFFLRQSGRFARHAAPALDFEALEAVAILAGALRGQRVGAERPLLSTDLPAGHRLQAVLPPAVPPGTVSLTFRRPSDAVAPLAGVAGRYDTSRWNRWERRREARQADSAALLARFDAGDVEGFLRGLVLAQRNILFCGATGSGKTFLSKTLTAEIPVAERILTIEDALELVVPQPNSVRLLYSKGGLSEGGVTADALLQATLRMRPDRVLLQELRDEAAWVYLNEVMTGHPGSLTTIHGADAPQAMRRLFNLVKGTPQGAAYGDKMLMDMLATAVDAIVPLRSEAGGYAIREVWFADDAARRGETAADLLRAA</sequence>
<proteinExistence type="inferred from homology"/>
<keyword evidence="2" id="KW-0547">Nucleotide-binding</keyword>
<evidence type="ECO:0000259" key="3">
    <source>
        <dbReference type="Pfam" id="PF00437"/>
    </source>
</evidence>
<dbReference type="InterPro" id="IPR001482">
    <property type="entry name" value="T2SS/T4SS_dom"/>
</dbReference>
<dbReference type="PANTHER" id="PTHR30486:SF6">
    <property type="entry name" value="TYPE IV PILUS RETRACTATION ATPASE PILT"/>
    <property type="match status" value="1"/>
</dbReference>
<protein>
    <recommendedName>
        <fullName evidence="2">Type IV secretion system protein</fullName>
    </recommendedName>
</protein>
<dbReference type="Proteomes" id="UP001139516">
    <property type="component" value="Unassembled WGS sequence"/>
</dbReference>
<reference evidence="4" key="1">
    <citation type="submission" date="2022-04" db="EMBL/GenBank/DDBJ databases">
        <title>Roseomonas acroporae sp. nov., isolated from coral Acropora digitifera.</title>
        <authorList>
            <person name="Sun H."/>
        </authorList>
    </citation>
    <scope>NUCLEOTIDE SEQUENCE</scope>
    <source>
        <strain evidence="4">NAR14</strain>
    </source>
</reference>
<gene>
    <name evidence="4" type="primary">virB11</name>
    <name evidence="4" type="ORF">M0638_19475</name>
</gene>
<dbReference type="GO" id="GO:0005737">
    <property type="term" value="C:cytoplasm"/>
    <property type="evidence" value="ECO:0007669"/>
    <property type="project" value="UniProtKB-SubCell"/>
</dbReference>
<comment type="caution">
    <text evidence="4">The sequence shown here is derived from an EMBL/GenBank/DDBJ whole genome shotgun (WGS) entry which is preliminary data.</text>
</comment>
<dbReference type="GO" id="GO:0016887">
    <property type="term" value="F:ATP hydrolysis activity"/>
    <property type="evidence" value="ECO:0007669"/>
    <property type="project" value="InterPro"/>
</dbReference>
<dbReference type="GO" id="GO:0043684">
    <property type="term" value="C:type IV secretion system complex"/>
    <property type="evidence" value="ECO:0007669"/>
    <property type="project" value="UniProtKB-UniRule"/>
</dbReference>
<dbReference type="Gene3D" id="3.40.50.300">
    <property type="entry name" value="P-loop containing nucleotide triphosphate hydrolases"/>
    <property type="match status" value="1"/>
</dbReference>
<keyword evidence="2" id="KW-0067">ATP-binding</keyword>
<name>A0A9X1YCM1_9PROT</name>
<dbReference type="CDD" id="cd01130">
    <property type="entry name" value="VirB11-like_ATPase"/>
    <property type="match status" value="1"/>
</dbReference>
<comment type="similarity">
    <text evidence="1 2">Belongs to the GSP E family.</text>
</comment>
<evidence type="ECO:0000256" key="2">
    <source>
        <dbReference type="RuleBase" id="RU366071"/>
    </source>
</evidence>
<dbReference type="EMBL" id="JALPRX010000089">
    <property type="protein sequence ID" value="MCK8786560.1"/>
    <property type="molecule type" value="Genomic_DNA"/>
</dbReference>
<dbReference type="PANTHER" id="PTHR30486">
    <property type="entry name" value="TWITCHING MOTILITY PROTEIN PILT"/>
    <property type="match status" value="1"/>
</dbReference>
<dbReference type="Pfam" id="PF00437">
    <property type="entry name" value="T2SSE"/>
    <property type="match status" value="1"/>
</dbReference>
<feature type="domain" description="Bacterial type II secretion system protein E" evidence="3">
    <location>
        <begin position="153"/>
        <end position="313"/>
    </location>
</feature>
<dbReference type="GO" id="GO:0005524">
    <property type="term" value="F:ATP binding"/>
    <property type="evidence" value="ECO:0007669"/>
    <property type="project" value="UniProtKB-UniRule"/>
</dbReference>
<evidence type="ECO:0000256" key="1">
    <source>
        <dbReference type="ARBA" id="ARBA00006611"/>
    </source>
</evidence>
<keyword evidence="2" id="KW-0963">Cytoplasm</keyword>
<dbReference type="Gene3D" id="3.30.450.90">
    <property type="match status" value="1"/>
</dbReference>
<organism evidence="4 5">
    <name type="scientific">Roseomonas acroporae</name>
    <dbReference type="NCBI Taxonomy" id="2937791"/>
    <lineage>
        <taxon>Bacteria</taxon>
        <taxon>Pseudomonadati</taxon>
        <taxon>Pseudomonadota</taxon>
        <taxon>Alphaproteobacteria</taxon>
        <taxon>Acetobacterales</taxon>
        <taxon>Roseomonadaceae</taxon>
        <taxon>Roseomonas</taxon>
    </lineage>
</organism>